<evidence type="ECO:0000313" key="1">
    <source>
        <dbReference type="EMBL" id="MBU5671699.1"/>
    </source>
</evidence>
<protein>
    <submittedName>
        <fullName evidence="1">Nucleotidyltransferase domain-containing protein</fullName>
    </submittedName>
</protein>
<gene>
    <name evidence="1" type="ORF">KQJ23_07605</name>
</gene>
<proteinExistence type="predicted"/>
<name>A0ABS6FNH5_9BACL</name>
<reference evidence="1 2" key="1">
    <citation type="submission" date="2021-06" db="EMBL/GenBank/DDBJ databases">
        <authorList>
            <person name="Sun Q."/>
            <person name="Li D."/>
        </authorList>
    </citation>
    <scope>NUCLEOTIDE SEQUENCE [LARGE SCALE GENOMIC DNA]</scope>
    <source>
        <strain evidence="1 2">MSJ-6</strain>
    </source>
</reference>
<keyword evidence="2" id="KW-1185">Reference proteome</keyword>
<comment type="caution">
    <text evidence="1">The sequence shown here is derived from an EMBL/GenBank/DDBJ whole genome shotgun (WGS) entry which is preliminary data.</text>
</comment>
<dbReference type="CDD" id="cd05403">
    <property type="entry name" value="NT_KNTase_like"/>
    <property type="match status" value="1"/>
</dbReference>
<sequence>MELQVAMDKILDSLKKDPNVEAVFLRGSIARDEHDAYSDIDMYCAVRDVPSFLPSRINHLEAYQPLIFVDDIYIIAPQILGVFENMVHIDLFTVTFDEISKKDAIKILYDPLNRLSGLQMDTSLTLREEDFQADVDDTVWFIYQYKLSAKRQNDIWCVHLLHQVLTHFSKVLLHRYVPEQANLGMKTLQDSLPRVILEELKPVMNRLTIEDHSTAADQLMDMIDAESEWMFAKAMGRGKIEPLWLRLRKKA</sequence>
<accession>A0ABS6FNH5</accession>
<dbReference type="EMBL" id="JAHLQJ010000005">
    <property type="protein sequence ID" value="MBU5671699.1"/>
    <property type="molecule type" value="Genomic_DNA"/>
</dbReference>
<dbReference type="Proteomes" id="UP000743001">
    <property type="component" value="Unassembled WGS sequence"/>
</dbReference>
<dbReference type="RefSeq" id="WP_216478259.1">
    <property type="nucleotide sequence ID" value="NZ_JAHLQJ010000005.1"/>
</dbReference>
<dbReference type="Pfam" id="PF04439">
    <property type="entry name" value="Adenyl_transf"/>
    <property type="match status" value="1"/>
</dbReference>
<dbReference type="InterPro" id="IPR007530">
    <property type="entry name" value="Aminoglycoside_adenylylTfrase"/>
</dbReference>
<evidence type="ECO:0000313" key="2">
    <source>
        <dbReference type="Proteomes" id="UP000743001"/>
    </source>
</evidence>
<organism evidence="1 2">
    <name type="scientific">Paenibacillus brevis</name>
    <dbReference type="NCBI Taxonomy" id="2841508"/>
    <lineage>
        <taxon>Bacteria</taxon>
        <taxon>Bacillati</taxon>
        <taxon>Bacillota</taxon>
        <taxon>Bacilli</taxon>
        <taxon>Bacillales</taxon>
        <taxon>Paenibacillaceae</taxon>
        <taxon>Paenibacillus</taxon>
    </lineage>
</organism>